<keyword evidence="1" id="KW-1133">Transmembrane helix</keyword>
<sequence length="85" mass="9674">MSRIDSGLGIVGIIGMRLNMFGIGFRISFGLGIVGIKTGYVRNRLWTWNRQNHTRCIRQVLIVIFFYQLFFISRAGLGLEIIHGS</sequence>
<evidence type="ECO:0000313" key="2">
    <source>
        <dbReference type="EMBL" id="CAG8782119.1"/>
    </source>
</evidence>
<keyword evidence="3" id="KW-1185">Reference proteome</keyword>
<feature type="transmembrane region" description="Helical" evidence="1">
    <location>
        <begin position="20"/>
        <end position="40"/>
    </location>
</feature>
<dbReference type="EMBL" id="CAJVQB010016952">
    <property type="protein sequence ID" value="CAG8782119.1"/>
    <property type="molecule type" value="Genomic_DNA"/>
</dbReference>
<evidence type="ECO:0000256" key="1">
    <source>
        <dbReference type="SAM" id="Phobius"/>
    </source>
</evidence>
<accession>A0ABN7VKM5</accession>
<name>A0ABN7VKM5_GIGMA</name>
<keyword evidence="1" id="KW-0472">Membrane</keyword>
<organism evidence="2 3">
    <name type="scientific">Gigaspora margarita</name>
    <dbReference type="NCBI Taxonomy" id="4874"/>
    <lineage>
        <taxon>Eukaryota</taxon>
        <taxon>Fungi</taxon>
        <taxon>Fungi incertae sedis</taxon>
        <taxon>Mucoromycota</taxon>
        <taxon>Glomeromycotina</taxon>
        <taxon>Glomeromycetes</taxon>
        <taxon>Diversisporales</taxon>
        <taxon>Gigasporaceae</taxon>
        <taxon>Gigaspora</taxon>
    </lineage>
</organism>
<feature type="transmembrane region" description="Helical" evidence="1">
    <location>
        <begin position="60"/>
        <end position="82"/>
    </location>
</feature>
<dbReference type="Proteomes" id="UP000789901">
    <property type="component" value="Unassembled WGS sequence"/>
</dbReference>
<protein>
    <submittedName>
        <fullName evidence="2">3191_t:CDS:1</fullName>
    </submittedName>
</protein>
<keyword evidence="1" id="KW-0812">Transmembrane</keyword>
<proteinExistence type="predicted"/>
<comment type="caution">
    <text evidence="2">The sequence shown here is derived from an EMBL/GenBank/DDBJ whole genome shotgun (WGS) entry which is preliminary data.</text>
</comment>
<evidence type="ECO:0000313" key="3">
    <source>
        <dbReference type="Proteomes" id="UP000789901"/>
    </source>
</evidence>
<gene>
    <name evidence="2" type="ORF">GMARGA_LOCUS19882</name>
</gene>
<reference evidence="2 3" key="1">
    <citation type="submission" date="2021-06" db="EMBL/GenBank/DDBJ databases">
        <authorList>
            <person name="Kallberg Y."/>
            <person name="Tangrot J."/>
            <person name="Rosling A."/>
        </authorList>
    </citation>
    <scope>NUCLEOTIDE SEQUENCE [LARGE SCALE GENOMIC DNA]</scope>
    <source>
        <strain evidence="2 3">120-4 pot B 10/14</strain>
    </source>
</reference>